<dbReference type="PANTHER" id="PTHR32024:SF2">
    <property type="entry name" value="TRK SYSTEM POTASSIUM UPTAKE PROTEIN TRKG-RELATED"/>
    <property type="match status" value="1"/>
</dbReference>
<feature type="transmembrane region" description="Helical" evidence="12">
    <location>
        <begin position="489"/>
        <end position="512"/>
    </location>
</feature>
<keyword evidence="6" id="KW-0633">Potassium transport</keyword>
<evidence type="ECO:0000256" key="12">
    <source>
        <dbReference type="SAM" id="Phobius"/>
    </source>
</evidence>
<feature type="transmembrane region" description="Helical" evidence="12">
    <location>
        <begin position="151"/>
        <end position="176"/>
    </location>
</feature>
<name>A0A1J5T6S9_9ARCH</name>
<feature type="transmembrane region" description="Helical" evidence="12">
    <location>
        <begin position="72"/>
        <end position="92"/>
    </location>
</feature>
<keyword evidence="5" id="KW-0997">Cell inner membrane</keyword>
<evidence type="ECO:0000256" key="7">
    <source>
        <dbReference type="ARBA" id="ARBA00022692"/>
    </source>
</evidence>
<dbReference type="InterPro" id="IPR004772">
    <property type="entry name" value="TrkH"/>
</dbReference>
<dbReference type="GO" id="GO:0005886">
    <property type="term" value="C:plasma membrane"/>
    <property type="evidence" value="ECO:0007669"/>
    <property type="project" value="UniProtKB-SubCell"/>
</dbReference>
<dbReference type="PANTHER" id="PTHR32024">
    <property type="entry name" value="TRK SYSTEM POTASSIUM UPTAKE PROTEIN TRKG-RELATED"/>
    <property type="match status" value="1"/>
</dbReference>
<keyword evidence="11 12" id="KW-0472">Membrane</keyword>
<dbReference type="InterPro" id="IPR003445">
    <property type="entry name" value="Cat_transpt"/>
</dbReference>
<keyword evidence="3" id="KW-0813">Transport</keyword>
<feature type="transmembrane region" description="Helical" evidence="12">
    <location>
        <begin position="424"/>
        <end position="449"/>
    </location>
</feature>
<evidence type="ECO:0000313" key="13">
    <source>
        <dbReference type="EMBL" id="OIR16578.1"/>
    </source>
</evidence>
<dbReference type="AlphaFoldDB" id="A0A1J5T6S9"/>
<gene>
    <name evidence="13" type="ORF">BEU04_01165</name>
</gene>
<evidence type="ECO:0000256" key="2">
    <source>
        <dbReference type="ARBA" id="ARBA00009137"/>
    </source>
</evidence>
<keyword evidence="10" id="KW-0406">Ion transport</keyword>
<keyword evidence="8" id="KW-0630">Potassium</keyword>
<keyword evidence="4" id="KW-1003">Cell membrane</keyword>
<evidence type="ECO:0000256" key="10">
    <source>
        <dbReference type="ARBA" id="ARBA00023065"/>
    </source>
</evidence>
<keyword evidence="7 12" id="KW-0812">Transmembrane</keyword>
<dbReference type="EMBL" id="MIYU01000012">
    <property type="protein sequence ID" value="OIR16578.1"/>
    <property type="molecule type" value="Genomic_DNA"/>
</dbReference>
<evidence type="ECO:0000256" key="8">
    <source>
        <dbReference type="ARBA" id="ARBA00022958"/>
    </source>
</evidence>
<dbReference type="Proteomes" id="UP000183815">
    <property type="component" value="Unassembled WGS sequence"/>
</dbReference>
<organism evidence="13 14">
    <name type="scientific">Marine Group III euryarchaeote CG-Bathy1</name>
    <dbReference type="NCBI Taxonomy" id="1889001"/>
    <lineage>
        <taxon>Archaea</taxon>
        <taxon>Methanobacteriati</taxon>
        <taxon>Thermoplasmatota</taxon>
        <taxon>Thermoplasmata</taxon>
        <taxon>Candidatus Thermoprofundales</taxon>
    </lineage>
</organism>
<feature type="transmembrane region" description="Helical" evidence="12">
    <location>
        <begin position="12"/>
        <end position="32"/>
    </location>
</feature>
<dbReference type="PIRSF" id="PIRSF006247">
    <property type="entry name" value="TrkH"/>
    <property type="match status" value="1"/>
</dbReference>
<evidence type="ECO:0000313" key="14">
    <source>
        <dbReference type="Proteomes" id="UP000183815"/>
    </source>
</evidence>
<feature type="transmembrane region" description="Helical" evidence="12">
    <location>
        <begin position="38"/>
        <end position="60"/>
    </location>
</feature>
<keyword evidence="9 12" id="KW-1133">Transmembrane helix</keyword>
<evidence type="ECO:0000256" key="3">
    <source>
        <dbReference type="ARBA" id="ARBA00022448"/>
    </source>
</evidence>
<protein>
    <recommendedName>
        <fullName evidence="15">Potassium transporter</fullName>
    </recommendedName>
</protein>
<evidence type="ECO:0000256" key="9">
    <source>
        <dbReference type="ARBA" id="ARBA00022989"/>
    </source>
</evidence>
<reference evidence="13 14" key="1">
    <citation type="submission" date="2016-08" db="EMBL/GenBank/DDBJ databases">
        <title>New Insights into Marine Group III Euryarchaeota, from dark to light.</title>
        <authorList>
            <person name="Haro-Moreno J.M."/>
            <person name="Rodriguez-Valera F."/>
            <person name="Lopez-Garcia P."/>
            <person name="Moreira D."/>
            <person name="Martin-Cuadrado A.B."/>
        </authorList>
    </citation>
    <scope>NUCLEOTIDE SEQUENCE [LARGE SCALE GENOMIC DNA]</scope>
    <source>
        <strain evidence="13">CG-Bathy1</strain>
    </source>
</reference>
<accession>A0A1J5T6S9</accession>
<evidence type="ECO:0000256" key="4">
    <source>
        <dbReference type="ARBA" id="ARBA00022475"/>
    </source>
</evidence>
<sequence length="518" mass="57708">MRFKLVSGILGYLIFLFSLSFLIPILSGYLLGESLKELFWMFGAPLLFFSISGLLLSRILQSDESLRDRESFLLVGITWFLIALIGACPYYAAHEMDLTGENNLTPVRSIFESFSGFTTTGATLLEFSDIDDDGYFDLPKSLLLWRSLSQWFGGMGIIVLATVVLSRLIGGGVQILRAEMPGTDIGKIKPRMVETAKLLWLIYVFLSVLETLLLKFAADLSFYDSICITLSTISTGGFCPRIESIAYYDSVLVESIITSFMLISGINFVLLYFFFSNLIKTGPSIFEKLRSSVEILRSNGEFRFYIFFIVVGSFLVFLGRWAPLIDTVDTPHLENIRTTVFQTVSLLTGTGFTTDVYTFWPSSSVFVLLFVMFIGGCAGSTTGGMKIVRIELLLKALKRELFMVIHPRAVVKLRIDDKTLDENLVHNIAVFFFIYISLFLLGALALLYFQEDWALIDGIGASLACISNVGPGVGAVGPNFNYSDLESPSLISCSLLMWLGRLEIITGLLIFFPGSYKE</sequence>
<dbReference type="GO" id="GO:0015379">
    <property type="term" value="F:potassium:chloride symporter activity"/>
    <property type="evidence" value="ECO:0007669"/>
    <property type="project" value="InterPro"/>
</dbReference>
<evidence type="ECO:0000256" key="1">
    <source>
        <dbReference type="ARBA" id="ARBA00004429"/>
    </source>
</evidence>
<evidence type="ECO:0008006" key="15">
    <source>
        <dbReference type="Google" id="ProtNLM"/>
    </source>
</evidence>
<feature type="transmembrane region" description="Helical" evidence="12">
    <location>
        <begin position="366"/>
        <end position="388"/>
    </location>
</feature>
<evidence type="ECO:0000256" key="6">
    <source>
        <dbReference type="ARBA" id="ARBA00022538"/>
    </source>
</evidence>
<proteinExistence type="inferred from homology"/>
<feature type="transmembrane region" description="Helical" evidence="12">
    <location>
        <begin position="302"/>
        <end position="319"/>
    </location>
</feature>
<evidence type="ECO:0000256" key="5">
    <source>
        <dbReference type="ARBA" id="ARBA00022519"/>
    </source>
</evidence>
<feature type="transmembrane region" description="Helical" evidence="12">
    <location>
        <begin position="197"/>
        <end position="214"/>
    </location>
</feature>
<comment type="subcellular location">
    <subcellularLocation>
        <location evidence="1">Cell inner membrane</location>
        <topology evidence="1">Multi-pass membrane protein</topology>
    </subcellularLocation>
</comment>
<feature type="transmembrane region" description="Helical" evidence="12">
    <location>
        <begin position="251"/>
        <end position="275"/>
    </location>
</feature>
<evidence type="ECO:0000256" key="11">
    <source>
        <dbReference type="ARBA" id="ARBA00023136"/>
    </source>
</evidence>
<comment type="caution">
    <text evidence="13">The sequence shown here is derived from an EMBL/GenBank/DDBJ whole genome shotgun (WGS) entry which is preliminary data.</text>
</comment>
<dbReference type="Pfam" id="PF02386">
    <property type="entry name" value="TrkH"/>
    <property type="match status" value="1"/>
</dbReference>
<comment type="similarity">
    <text evidence="2">Belongs to the TrkH potassium transport family.</text>
</comment>